<dbReference type="GO" id="GO:0004806">
    <property type="term" value="F:triacylglycerol lipase activity"/>
    <property type="evidence" value="ECO:0007669"/>
    <property type="project" value="TreeGrafter"/>
</dbReference>
<dbReference type="RefSeq" id="WP_067033496.1">
    <property type="nucleotide sequence ID" value="NZ_FLRA01000008.1"/>
</dbReference>
<evidence type="ECO:0000313" key="5">
    <source>
        <dbReference type="Proteomes" id="UP000092871"/>
    </source>
</evidence>
<reference evidence="2 5" key="1">
    <citation type="submission" date="2016-06" db="EMBL/GenBank/DDBJ databases">
        <authorList>
            <person name="Kjaerup R.B."/>
            <person name="Dalgaard T.S."/>
            <person name="Juul-Madsen H.R."/>
        </authorList>
    </citation>
    <scope>NUCLEOTIDE SEQUENCE [LARGE SCALE GENOMIC DNA]</scope>
    <source>
        <strain evidence="2 5">CECT 5115</strain>
    </source>
</reference>
<dbReference type="PANTHER" id="PTHR43433">
    <property type="entry name" value="HYDROLASE, ALPHA/BETA FOLD FAMILY PROTEIN"/>
    <property type="match status" value="1"/>
</dbReference>
<evidence type="ECO:0000259" key="1">
    <source>
        <dbReference type="Pfam" id="PF00561"/>
    </source>
</evidence>
<dbReference type="InterPro" id="IPR029058">
    <property type="entry name" value="AB_hydrolase_fold"/>
</dbReference>
<keyword evidence="4" id="KW-1185">Reference proteome</keyword>
<dbReference type="PANTHER" id="PTHR43433:SF5">
    <property type="entry name" value="AB HYDROLASE-1 DOMAIN-CONTAINING PROTEIN"/>
    <property type="match status" value="1"/>
</dbReference>
<keyword evidence="2" id="KW-0378">Hydrolase</keyword>
<dbReference type="GO" id="GO:0046503">
    <property type="term" value="P:glycerolipid catabolic process"/>
    <property type="evidence" value="ECO:0007669"/>
    <property type="project" value="TreeGrafter"/>
</dbReference>
<dbReference type="Proteomes" id="UP000092871">
    <property type="component" value="Unassembled WGS sequence"/>
</dbReference>
<protein>
    <submittedName>
        <fullName evidence="2">2-hydroxy-6-oxononadienedioate/2-hydroxy-6-oxononatrienedioate hydrolase</fullName>
        <ecNumber evidence="2">3.7.1.14</ecNumber>
    </submittedName>
</protein>
<dbReference type="EC" id="3.7.1.14" evidence="2"/>
<dbReference type="EMBL" id="FLRB01000001">
    <property type="protein sequence ID" value="SBT19470.1"/>
    <property type="molecule type" value="Genomic_DNA"/>
</dbReference>
<accession>A0A1C3JPV3</accession>
<dbReference type="Pfam" id="PF00561">
    <property type="entry name" value="Abhydrolase_1"/>
    <property type="match status" value="1"/>
</dbReference>
<dbReference type="SUPFAM" id="SSF53474">
    <property type="entry name" value="alpha/beta-Hydrolases"/>
    <property type="match status" value="1"/>
</dbReference>
<reference evidence="3 4" key="2">
    <citation type="submission" date="2016-06" db="EMBL/GenBank/DDBJ databases">
        <authorList>
            <person name="Rodrigo-Torres L."/>
            <person name="Arahal D.R."/>
        </authorList>
    </citation>
    <scope>NUCLEOTIDE SEQUENCE [LARGE SCALE GENOMIC DNA]</scope>
    <source>
        <strain evidence="3 4">CECT 5116</strain>
    </source>
</reference>
<dbReference type="AlphaFoldDB" id="A0A1C3JPV3"/>
<evidence type="ECO:0000313" key="3">
    <source>
        <dbReference type="EMBL" id="SBT19470.1"/>
    </source>
</evidence>
<dbReference type="Proteomes" id="UP000092840">
    <property type="component" value="Unassembled WGS sequence"/>
</dbReference>
<organism evidence="2 5">
    <name type="scientific">Marinomonas gallaica</name>
    <dbReference type="NCBI Taxonomy" id="1806667"/>
    <lineage>
        <taxon>Bacteria</taxon>
        <taxon>Pseudomonadati</taxon>
        <taxon>Pseudomonadota</taxon>
        <taxon>Gammaproteobacteria</taxon>
        <taxon>Oceanospirillales</taxon>
        <taxon>Oceanospirillaceae</taxon>
        <taxon>Marinomonas</taxon>
    </lineage>
</organism>
<evidence type="ECO:0000313" key="2">
    <source>
        <dbReference type="EMBL" id="SBT17135.1"/>
    </source>
</evidence>
<dbReference type="OrthoDB" id="9773549at2"/>
<evidence type="ECO:0000313" key="4">
    <source>
        <dbReference type="Proteomes" id="UP000092840"/>
    </source>
</evidence>
<dbReference type="InterPro" id="IPR000073">
    <property type="entry name" value="AB_hydrolase_1"/>
</dbReference>
<dbReference type="Gene3D" id="3.40.50.1820">
    <property type="entry name" value="alpha/beta hydrolase"/>
    <property type="match status" value="1"/>
</dbReference>
<gene>
    <name evidence="2" type="primary">mhpC</name>
    <name evidence="2" type="ORF">MGA5115_01225</name>
    <name evidence="3" type="ORF">MGA5116_00024</name>
</gene>
<proteinExistence type="predicted"/>
<feature type="domain" description="AB hydrolase-1" evidence="1">
    <location>
        <begin position="23"/>
        <end position="268"/>
    </location>
</feature>
<dbReference type="InterPro" id="IPR050471">
    <property type="entry name" value="AB_hydrolase"/>
</dbReference>
<name>A0A1C3JPV3_9GAMM</name>
<dbReference type="EMBL" id="FLRA01000008">
    <property type="protein sequence ID" value="SBT17135.1"/>
    <property type="molecule type" value="Genomic_DNA"/>
</dbReference>
<sequence length="290" mass="32345">MPRIKTNNMSFEYKIFGTENDNTILLIQGLGMQLIDWPDTLIKTLSTSFRVIVFDNRDSGLSSKMMAPEAQYHPDMSECDISESRYNLHDLAQDTINLADSLNISTFHLIGFSMGGMIAQLVAAKFPERVLSLVSLLSSGGQTDMISTSEAMERMNISCRRSNVNDAVDAAVISDIVFSGSKHTCDTTQSEISARKAILRSYYPEGTYRQGLAIRSTPCRQALLAQIKAPTFIIHGKEDPCIHWQQAAEAHKLIKNSQFWLVKDLGHDFPDGFTRLLGTRLINFLANTTN</sequence>